<dbReference type="PROSITE" id="PS50103">
    <property type="entry name" value="ZF_C3H1"/>
    <property type="match status" value="1"/>
</dbReference>
<keyword evidence="1 4" id="KW-0479">Metal-binding</keyword>
<dbReference type="SUPFAM" id="SSF90229">
    <property type="entry name" value="CCCH zinc finger"/>
    <property type="match status" value="1"/>
</dbReference>
<evidence type="ECO:0000256" key="4">
    <source>
        <dbReference type="PROSITE-ProRule" id="PRU00723"/>
    </source>
</evidence>
<evidence type="ECO:0000256" key="3">
    <source>
        <dbReference type="ARBA" id="ARBA00022833"/>
    </source>
</evidence>
<comment type="caution">
    <text evidence="7">The sequence shown here is derived from an EMBL/GenBank/DDBJ whole genome shotgun (WGS) entry which is preliminary data.</text>
</comment>
<feature type="compositionally biased region" description="Basic and acidic residues" evidence="5">
    <location>
        <begin position="282"/>
        <end position="292"/>
    </location>
</feature>
<evidence type="ECO:0000259" key="6">
    <source>
        <dbReference type="PROSITE" id="PS50103"/>
    </source>
</evidence>
<name>A0A2T7PCX1_POMCA</name>
<feature type="region of interest" description="Disordered" evidence="5">
    <location>
        <begin position="261"/>
        <end position="292"/>
    </location>
</feature>
<keyword evidence="8" id="KW-1185">Reference proteome</keyword>
<feature type="compositionally biased region" description="Polar residues" evidence="5">
    <location>
        <begin position="78"/>
        <end position="96"/>
    </location>
</feature>
<proteinExistence type="predicted"/>
<sequence length="292" mass="32210">MKKFLQFAAKLECQANMASLVAEYGDDSSSCDSEHDCNENDDTENGSRNKHMKQETLAVNFFTDTGKGDSGDSDTDSIKNLSSPNETNESDTSSKMQKLPSPFQFTGSVRLPNPSLSAKANEGCLLGTEEVASSSVFVNPYEQEELTRLGILEKHVRLTEAAPQRPATKQICWKFKKGRCHLGDRCRFFHDMSNIFLGGCESGSSKNKHRLDGSVAPQQDSASVGQELSAFRSNLSAGQSADTQSTDDSDSCVFLAKRKKRHGVTDALQPPKKAMDSLNKMRQREHPWTIKK</sequence>
<dbReference type="Gene3D" id="6.10.250.3220">
    <property type="match status" value="1"/>
</dbReference>
<dbReference type="InterPro" id="IPR000571">
    <property type="entry name" value="Znf_CCCH"/>
</dbReference>
<feature type="zinc finger region" description="C3H1-type" evidence="4">
    <location>
        <begin position="166"/>
        <end position="193"/>
    </location>
</feature>
<feature type="region of interest" description="Disordered" evidence="5">
    <location>
        <begin position="24"/>
        <end position="101"/>
    </location>
</feature>
<dbReference type="GO" id="GO:0008270">
    <property type="term" value="F:zinc ion binding"/>
    <property type="evidence" value="ECO:0007669"/>
    <property type="project" value="UniProtKB-KW"/>
</dbReference>
<dbReference type="OrthoDB" id="336321at2759"/>
<accession>A0A2T7PCX1</accession>
<keyword evidence="2 4" id="KW-0863">Zinc-finger</keyword>
<dbReference type="EMBL" id="PZQS01000004">
    <property type="protein sequence ID" value="PVD31259.1"/>
    <property type="molecule type" value="Genomic_DNA"/>
</dbReference>
<dbReference type="Proteomes" id="UP000245119">
    <property type="component" value="Linkage Group LG4"/>
</dbReference>
<evidence type="ECO:0000256" key="5">
    <source>
        <dbReference type="SAM" id="MobiDB-lite"/>
    </source>
</evidence>
<feature type="domain" description="C3H1-type" evidence="6">
    <location>
        <begin position="166"/>
        <end position="193"/>
    </location>
</feature>
<dbReference type="InterPro" id="IPR036855">
    <property type="entry name" value="Znf_CCCH_sf"/>
</dbReference>
<evidence type="ECO:0000313" key="8">
    <source>
        <dbReference type="Proteomes" id="UP000245119"/>
    </source>
</evidence>
<reference evidence="7 8" key="1">
    <citation type="submission" date="2018-04" db="EMBL/GenBank/DDBJ databases">
        <title>The genome of golden apple snail Pomacea canaliculata provides insight into stress tolerance and invasive adaptation.</title>
        <authorList>
            <person name="Liu C."/>
            <person name="Liu B."/>
            <person name="Ren Y."/>
            <person name="Zhang Y."/>
            <person name="Wang H."/>
            <person name="Li S."/>
            <person name="Jiang F."/>
            <person name="Yin L."/>
            <person name="Zhang G."/>
            <person name="Qian W."/>
            <person name="Fan W."/>
        </authorList>
    </citation>
    <scope>NUCLEOTIDE SEQUENCE [LARGE SCALE GENOMIC DNA]</scope>
    <source>
        <strain evidence="7">SZHN2017</strain>
        <tissue evidence="7">Muscle</tissue>
    </source>
</reference>
<organism evidence="7 8">
    <name type="scientific">Pomacea canaliculata</name>
    <name type="common">Golden apple snail</name>
    <dbReference type="NCBI Taxonomy" id="400727"/>
    <lineage>
        <taxon>Eukaryota</taxon>
        <taxon>Metazoa</taxon>
        <taxon>Spiralia</taxon>
        <taxon>Lophotrochozoa</taxon>
        <taxon>Mollusca</taxon>
        <taxon>Gastropoda</taxon>
        <taxon>Caenogastropoda</taxon>
        <taxon>Architaenioglossa</taxon>
        <taxon>Ampullarioidea</taxon>
        <taxon>Ampullariidae</taxon>
        <taxon>Pomacea</taxon>
    </lineage>
</organism>
<dbReference type="STRING" id="400727.A0A2T7PCX1"/>
<gene>
    <name evidence="7" type="ORF">C0Q70_06671</name>
</gene>
<protein>
    <recommendedName>
        <fullName evidence="6">C3H1-type domain-containing protein</fullName>
    </recommendedName>
</protein>
<evidence type="ECO:0000256" key="2">
    <source>
        <dbReference type="ARBA" id="ARBA00022771"/>
    </source>
</evidence>
<keyword evidence="3 4" id="KW-0862">Zinc</keyword>
<dbReference type="AlphaFoldDB" id="A0A2T7PCX1"/>
<evidence type="ECO:0000256" key="1">
    <source>
        <dbReference type="ARBA" id="ARBA00022723"/>
    </source>
</evidence>
<evidence type="ECO:0000313" key="7">
    <source>
        <dbReference type="EMBL" id="PVD31259.1"/>
    </source>
</evidence>